<dbReference type="PATRIC" id="fig|1430899.3.peg.860"/>
<accession>A0A0J8GI23</accession>
<proteinExistence type="predicted"/>
<keyword evidence="2" id="KW-1185">Reference proteome</keyword>
<dbReference type="EMBL" id="AZHO01000008">
    <property type="protein sequence ID" value="KMT60398.1"/>
    <property type="molecule type" value="Genomic_DNA"/>
</dbReference>
<evidence type="ECO:0000313" key="2">
    <source>
        <dbReference type="Proteomes" id="UP000052258"/>
    </source>
</evidence>
<protein>
    <submittedName>
        <fullName evidence="1">Uncharacterized protein</fullName>
    </submittedName>
</protein>
<sequence length="49" mass="5741">MLKIKNTLFSIRKVCFFTKKSARTKSTNMQFYIGFDLEIILDLKAINIP</sequence>
<organism evidence="1 2">
    <name type="scientific">Listeria fleischmannii 1991</name>
    <dbReference type="NCBI Taxonomy" id="1430899"/>
    <lineage>
        <taxon>Bacteria</taxon>
        <taxon>Bacillati</taxon>
        <taxon>Bacillota</taxon>
        <taxon>Bacilli</taxon>
        <taxon>Bacillales</taxon>
        <taxon>Listeriaceae</taxon>
        <taxon>Listeria</taxon>
    </lineage>
</organism>
<evidence type="ECO:0000313" key="1">
    <source>
        <dbReference type="EMBL" id="KMT60398.1"/>
    </source>
</evidence>
<comment type="caution">
    <text evidence="1">The sequence shown here is derived from an EMBL/GenBank/DDBJ whole genome shotgun (WGS) entry which is preliminary data.</text>
</comment>
<name>A0A0J8GI23_9LIST</name>
<dbReference type="AlphaFoldDB" id="A0A0J8GI23"/>
<dbReference type="Proteomes" id="UP000052258">
    <property type="component" value="Unassembled WGS sequence"/>
</dbReference>
<reference evidence="1 2" key="1">
    <citation type="journal article" date="2015" name="Genome Biol. Evol.">
        <title>Comparative Genomics of Listeria Sensu Lato: Genus-Wide Differences in Evolutionary Dynamics and the Progressive Gain of Complex, Potentially Pathogenicity-Related Traits through Lateral Gene Transfer.</title>
        <authorList>
            <person name="Chiara M."/>
            <person name="Caruso M."/>
            <person name="D'Erchia A.M."/>
            <person name="Manzari C."/>
            <person name="Fraccalvieri R."/>
            <person name="Goffredo E."/>
            <person name="Latorre L."/>
            <person name="Miccolupo A."/>
            <person name="Padalino I."/>
            <person name="Santagada G."/>
            <person name="Chiocco D."/>
            <person name="Pesole G."/>
            <person name="Horner D.S."/>
            <person name="Parisi A."/>
        </authorList>
    </citation>
    <scope>NUCLEOTIDE SEQUENCE [LARGE SCALE GENOMIC DNA]</scope>
    <source>
        <strain evidence="1 2">1991</strain>
    </source>
</reference>
<gene>
    <name evidence="1" type="ORF">X560_0835</name>
</gene>